<evidence type="ECO:0000313" key="1">
    <source>
        <dbReference type="EMBL" id="KAG6955331.1"/>
    </source>
</evidence>
<dbReference type="EMBL" id="JAENGY010000876">
    <property type="protein sequence ID" value="KAG6955331.1"/>
    <property type="molecule type" value="Genomic_DNA"/>
</dbReference>
<dbReference type="PANTHER" id="PTHR40866">
    <property type="entry name" value="BED-TYPE DOMAIN-CONTAINING PROTEIN"/>
    <property type="match status" value="1"/>
</dbReference>
<evidence type="ECO:0000313" key="2">
    <source>
        <dbReference type="Proteomes" id="UP000709295"/>
    </source>
</evidence>
<dbReference type="PANTHER" id="PTHR40866:SF1">
    <property type="entry name" value="BED-TYPE DOMAIN-CONTAINING PROTEIN"/>
    <property type="match status" value="1"/>
</dbReference>
<accession>A0A8J5J3D7</accession>
<protein>
    <recommendedName>
        <fullName evidence="3">DUF659 domain-containing protein</fullName>
    </recommendedName>
</protein>
<reference evidence="1" key="1">
    <citation type="submission" date="2021-01" db="EMBL/GenBank/DDBJ databases">
        <title>Phytophthora aleatoria, a newly-described species from Pinus radiata is distinct from Phytophthora cactorum isolates based on comparative genomics.</title>
        <authorList>
            <person name="Mcdougal R."/>
            <person name="Panda P."/>
            <person name="Williams N."/>
            <person name="Studholme D.J."/>
        </authorList>
    </citation>
    <scope>NUCLEOTIDE SEQUENCE</scope>
    <source>
        <strain evidence="1">NZFS 4037</strain>
    </source>
</reference>
<gene>
    <name evidence="1" type="ORF">JG688_00011928</name>
</gene>
<dbReference type="Proteomes" id="UP000709295">
    <property type="component" value="Unassembled WGS sequence"/>
</dbReference>
<comment type="caution">
    <text evidence="1">The sequence shown here is derived from an EMBL/GenBank/DDBJ whole genome shotgun (WGS) entry which is preliminary data.</text>
</comment>
<evidence type="ECO:0008006" key="3">
    <source>
        <dbReference type="Google" id="ProtNLM"/>
    </source>
</evidence>
<proteinExistence type="predicted"/>
<sequence length="125" mass="14112">MFAVFEHDGHIDKMLLAFASLVDDDVIDLSPARHVRILEDILPSFNRDIGDVIYLVGDNCIVNTKLSDLLIIPLIGCASHRLNLAVQKFMTDYDILSGKIQELMRKLRKLNHSAIVTGLYIRGYT</sequence>
<keyword evidence="2" id="KW-1185">Reference proteome</keyword>
<name>A0A8J5J3D7_9STRA</name>
<organism evidence="1 2">
    <name type="scientific">Phytophthora aleatoria</name>
    <dbReference type="NCBI Taxonomy" id="2496075"/>
    <lineage>
        <taxon>Eukaryota</taxon>
        <taxon>Sar</taxon>
        <taxon>Stramenopiles</taxon>
        <taxon>Oomycota</taxon>
        <taxon>Peronosporomycetes</taxon>
        <taxon>Peronosporales</taxon>
        <taxon>Peronosporaceae</taxon>
        <taxon>Phytophthora</taxon>
    </lineage>
</organism>
<dbReference type="AlphaFoldDB" id="A0A8J5J3D7"/>